<accession>A0ABP7A1U2</accession>
<feature type="coiled-coil region" evidence="4">
    <location>
        <begin position="585"/>
        <end position="633"/>
    </location>
</feature>
<evidence type="ECO:0000256" key="1">
    <source>
        <dbReference type="ARBA" id="ARBA00006930"/>
    </source>
</evidence>
<feature type="coiled-coil region" evidence="4">
    <location>
        <begin position="742"/>
        <end position="804"/>
    </location>
</feature>
<keyword evidence="4" id="KW-0175">Coiled coil</keyword>
<dbReference type="PANTHER" id="PTHR32114">
    <property type="entry name" value="ABC TRANSPORTER ABCH.3"/>
    <property type="match status" value="1"/>
</dbReference>
<evidence type="ECO:0000256" key="2">
    <source>
        <dbReference type="ARBA" id="ARBA00011322"/>
    </source>
</evidence>
<comment type="similarity">
    <text evidence="1">Belongs to the SMC family. SbcC subfamily.</text>
</comment>
<evidence type="ECO:0000313" key="8">
    <source>
        <dbReference type="Proteomes" id="UP001501074"/>
    </source>
</evidence>
<feature type="domain" description="Rad50/SbcC-type AAA" evidence="6">
    <location>
        <begin position="6"/>
        <end position="209"/>
    </location>
</feature>
<keyword evidence="8" id="KW-1185">Reference proteome</keyword>
<feature type="region of interest" description="Disordered" evidence="5">
    <location>
        <begin position="535"/>
        <end position="568"/>
    </location>
</feature>
<dbReference type="Pfam" id="PF13476">
    <property type="entry name" value="AAA_23"/>
    <property type="match status" value="1"/>
</dbReference>
<dbReference type="SUPFAM" id="SSF52540">
    <property type="entry name" value="P-loop containing nucleoside triphosphate hydrolases"/>
    <property type="match status" value="1"/>
</dbReference>
<dbReference type="EMBL" id="BAAAZO010000009">
    <property type="protein sequence ID" value="GAA3623267.1"/>
    <property type="molecule type" value="Genomic_DNA"/>
</dbReference>
<dbReference type="RefSeq" id="WP_231481323.1">
    <property type="nucleotide sequence ID" value="NZ_BAAAZO010000009.1"/>
</dbReference>
<evidence type="ECO:0000259" key="6">
    <source>
        <dbReference type="Pfam" id="PF13476"/>
    </source>
</evidence>
<dbReference type="Pfam" id="PF13558">
    <property type="entry name" value="SbcC_Walker_B"/>
    <property type="match status" value="1"/>
</dbReference>
<feature type="coiled-coil region" evidence="4">
    <location>
        <begin position="370"/>
        <end position="437"/>
    </location>
</feature>
<comment type="subunit">
    <text evidence="2">Heterodimer of SbcC and SbcD.</text>
</comment>
<dbReference type="InterPro" id="IPR027417">
    <property type="entry name" value="P-loop_NTPase"/>
</dbReference>
<dbReference type="InterPro" id="IPR038729">
    <property type="entry name" value="Rad50/SbcC_AAA"/>
</dbReference>
<evidence type="ECO:0000256" key="5">
    <source>
        <dbReference type="SAM" id="MobiDB-lite"/>
    </source>
</evidence>
<dbReference type="PANTHER" id="PTHR32114:SF2">
    <property type="entry name" value="ABC TRANSPORTER ABCH.3"/>
    <property type="match status" value="1"/>
</dbReference>
<sequence>MRPVLLEMEGFASFRERALVDFEEADYFAIVGPTGSGKSTIVDAMTFALFGSAPRWGRKNAVSMALSPHGNRAVVRLVFELAGHRYVVAREVRRTGASISARNQRLERLPSLESRGDPDENTVSIAADSKVTEAVEKLLGLTFEQFRQCVVLPQNAFAEFLHSTPKDRQEILLRLIGAEHYELIRGEANQRAQSARDRVEHLDRQLGELGDATAEAETTAAAREQRVSGLVDQVRAVLPGLAAAQNALAEALRTQDRLGLERDRLAAIVVPDGVSQIDRAVSEASAAASTASAAQSVAEAADTAAREQLSAAPARGPLERAVKDRTELGALTVERPSLTGAEAEAREQHKAAGHQVTAAELRYLQAQTSSERAARTADEAGRRVSDLEAQYQLLTRPYPPAGLDELDRDLTSAGTALDSATAELAEAEKADETATAAVEAGPPRVPLERAKVTLEELAALGERLAGLEADDEKARAAAQKASAAVDQGVVAVRETRQRRDEVQLRHAASTLRGHLVAGEDCPVCAQNVAVVPGAVSSSPANLDRTATEGGDSSARTGAAPVGPSAAGVAAGTGGHPGLAAADAELAAADALIATAEGALEKARARWNTAARAESSAQSQVESARRRMEELRVNVPRACPDLPTAERLLGELEALEARQRESGRLVRQARARADGARRQAEQLAAAQARIRGELGRARDPLVGLGAPAVEDLSLVEAWHQLIGWASERAGMLATEITAGRHDLERAEAERQSTGKELEAGEAELRKARAAESDGLARAERARERVRQAEQRIARLTADLADAPAEDAAREQIRQIDALEEAARQTDGALRSARQGREQAQRKLRDLDGRLSEGWAGLRRTRDEVVQLGAPELTSEGLLEGWTGLTAWSSAAAAARDRELTGAREATGHRREEAGALRGELMGVLQQHEIPVTGEDLATTAPAAVAGAHAEARAALDRIRERRAQAATVVGERETQEQNAHVAKMLGDLLRTDKFPRWLATAALESLVIEASDTLLRLSNGQFDLDHDDKGDLVVVDHTDADARRSVKTLSGGETFQASLAMALALSSQMSQLSSAGGARLDSIFLDEGFGTLDPDTLETVAGTLENLARGERMVGVITHVPALADRVPVRFNVRRDAQTSRVERQNL</sequence>
<protein>
    <recommendedName>
        <fullName evidence="3">Nuclease SbcCD subunit C</fullName>
    </recommendedName>
</protein>
<gene>
    <name evidence="7" type="ORF">GCM10022223_45300</name>
</gene>
<organism evidence="7 8">
    <name type="scientific">Kineosporia mesophila</name>
    <dbReference type="NCBI Taxonomy" id="566012"/>
    <lineage>
        <taxon>Bacteria</taxon>
        <taxon>Bacillati</taxon>
        <taxon>Actinomycetota</taxon>
        <taxon>Actinomycetes</taxon>
        <taxon>Kineosporiales</taxon>
        <taxon>Kineosporiaceae</taxon>
        <taxon>Kineosporia</taxon>
    </lineage>
</organism>
<proteinExistence type="inferred from homology"/>
<evidence type="ECO:0000313" key="7">
    <source>
        <dbReference type="EMBL" id="GAA3623267.1"/>
    </source>
</evidence>
<name>A0ABP7A1U2_9ACTN</name>
<comment type="caution">
    <text evidence="7">The sequence shown here is derived from an EMBL/GenBank/DDBJ whole genome shotgun (WGS) entry which is preliminary data.</text>
</comment>
<dbReference type="Proteomes" id="UP001501074">
    <property type="component" value="Unassembled WGS sequence"/>
</dbReference>
<evidence type="ECO:0000256" key="4">
    <source>
        <dbReference type="SAM" id="Coils"/>
    </source>
</evidence>
<reference evidence="8" key="1">
    <citation type="journal article" date="2019" name="Int. J. Syst. Evol. Microbiol.">
        <title>The Global Catalogue of Microorganisms (GCM) 10K type strain sequencing project: providing services to taxonomists for standard genome sequencing and annotation.</title>
        <authorList>
            <consortium name="The Broad Institute Genomics Platform"/>
            <consortium name="The Broad Institute Genome Sequencing Center for Infectious Disease"/>
            <person name="Wu L."/>
            <person name="Ma J."/>
        </authorList>
    </citation>
    <scope>NUCLEOTIDE SEQUENCE [LARGE SCALE GENOMIC DNA]</scope>
    <source>
        <strain evidence="8">JCM 16902</strain>
    </source>
</reference>
<evidence type="ECO:0000256" key="3">
    <source>
        <dbReference type="ARBA" id="ARBA00013368"/>
    </source>
</evidence>
<dbReference type="Gene3D" id="3.40.50.300">
    <property type="entry name" value="P-loop containing nucleotide triphosphate hydrolases"/>
    <property type="match status" value="2"/>
</dbReference>
<feature type="compositionally biased region" description="Low complexity" evidence="5">
    <location>
        <begin position="556"/>
        <end position="568"/>
    </location>
</feature>